<dbReference type="PANTHER" id="PTHR47018:SF1">
    <property type="entry name" value="TESMIN_TSO1-LIKE CXC DOMAIN-CONTAINING PROTEIN"/>
    <property type="match status" value="1"/>
</dbReference>
<evidence type="ECO:0000256" key="1">
    <source>
        <dbReference type="SAM" id="MobiDB-lite"/>
    </source>
</evidence>
<accession>A0A6J8ETH5</accession>
<gene>
    <name evidence="2" type="ORF">MCOR_55012</name>
</gene>
<keyword evidence="3" id="KW-1185">Reference proteome</keyword>
<name>A0A6J8ETH5_MYTCO</name>
<evidence type="ECO:0000313" key="2">
    <source>
        <dbReference type="EMBL" id="CAC5423002.1"/>
    </source>
</evidence>
<sequence>MASKSFRIASTTSASETHSAPQKSKPYDWNLCLICQNSTEEQLQCPADSKRSNVGAGYISLSENLVRFNEIGCLPDSINLTILDDGSSIANTLVKNNAKFHKSCSLKFNSTKLKRAQKRQLLSDDVVEDSGQKKAHTRASLSCDVSLKEYVCFLCGSSSSDDTLHHVSTYNVDSRVRECAVKLQDTAILTKLAAVMG</sequence>
<feature type="compositionally biased region" description="Low complexity" evidence="1">
    <location>
        <begin position="9"/>
        <end position="20"/>
    </location>
</feature>
<reference evidence="2 3" key="1">
    <citation type="submission" date="2020-06" db="EMBL/GenBank/DDBJ databases">
        <authorList>
            <person name="Li R."/>
            <person name="Bekaert M."/>
        </authorList>
    </citation>
    <scope>NUCLEOTIDE SEQUENCE [LARGE SCALE GENOMIC DNA]</scope>
    <source>
        <strain evidence="3">wild</strain>
    </source>
</reference>
<protein>
    <submittedName>
        <fullName evidence="2">Uncharacterized protein</fullName>
    </submittedName>
</protein>
<organism evidence="2 3">
    <name type="scientific">Mytilus coruscus</name>
    <name type="common">Sea mussel</name>
    <dbReference type="NCBI Taxonomy" id="42192"/>
    <lineage>
        <taxon>Eukaryota</taxon>
        <taxon>Metazoa</taxon>
        <taxon>Spiralia</taxon>
        <taxon>Lophotrochozoa</taxon>
        <taxon>Mollusca</taxon>
        <taxon>Bivalvia</taxon>
        <taxon>Autobranchia</taxon>
        <taxon>Pteriomorphia</taxon>
        <taxon>Mytilida</taxon>
        <taxon>Mytiloidea</taxon>
        <taxon>Mytilidae</taxon>
        <taxon>Mytilinae</taxon>
        <taxon>Mytilus</taxon>
    </lineage>
</organism>
<dbReference type="PANTHER" id="PTHR47018">
    <property type="entry name" value="CXC DOMAIN-CONTAINING PROTEIN-RELATED"/>
    <property type="match status" value="1"/>
</dbReference>
<feature type="region of interest" description="Disordered" evidence="1">
    <location>
        <begin position="1"/>
        <end position="23"/>
    </location>
</feature>
<evidence type="ECO:0000313" key="3">
    <source>
        <dbReference type="Proteomes" id="UP000507470"/>
    </source>
</evidence>
<proteinExistence type="predicted"/>
<dbReference type="AlphaFoldDB" id="A0A6J8ETH5"/>
<dbReference type="Proteomes" id="UP000507470">
    <property type="component" value="Unassembled WGS sequence"/>
</dbReference>
<dbReference type="EMBL" id="CACVKT020009705">
    <property type="protein sequence ID" value="CAC5423002.1"/>
    <property type="molecule type" value="Genomic_DNA"/>
</dbReference>
<dbReference type="OrthoDB" id="6158468at2759"/>